<evidence type="ECO:0000259" key="5">
    <source>
        <dbReference type="Pfam" id="PF02782"/>
    </source>
</evidence>
<dbReference type="NCBIfam" id="TIGR01315">
    <property type="entry name" value="5C_CHO_kinase"/>
    <property type="match status" value="1"/>
</dbReference>
<dbReference type="Pfam" id="PF00370">
    <property type="entry name" value="FGGY_N"/>
    <property type="match status" value="1"/>
</dbReference>
<feature type="domain" description="Carbohydrate kinase FGGY C-terminal" evidence="5">
    <location>
        <begin position="290"/>
        <end position="497"/>
    </location>
</feature>
<gene>
    <name evidence="6" type="ORF">KJ970_13675</name>
</gene>
<dbReference type="FunFam" id="3.30.420.40:FF:000101">
    <property type="entry name" value="FGGY carbohydrate kinase domain-containing protein"/>
    <property type="match status" value="1"/>
</dbReference>
<organism evidence="6 7">
    <name type="scientific">Eiseniibacteriota bacterium</name>
    <dbReference type="NCBI Taxonomy" id="2212470"/>
    <lineage>
        <taxon>Bacteria</taxon>
        <taxon>Candidatus Eiseniibacteriota</taxon>
    </lineage>
</organism>
<dbReference type="GO" id="GO:0019321">
    <property type="term" value="P:pentose metabolic process"/>
    <property type="evidence" value="ECO:0007669"/>
    <property type="project" value="TreeGrafter"/>
</dbReference>
<evidence type="ECO:0000256" key="2">
    <source>
        <dbReference type="ARBA" id="ARBA00022679"/>
    </source>
</evidence>
<dbReference type="PANTHER" id="PTHR43435">
    <property type="entry name" value="RIBULOKINASE"/>
    <property type="match status" value="1"/>
</dbReference>
<reference evidence="6" key="1">
    <citation type="submission" date="2021-05" db="EMBL/GenBank/DDBJ databases">
        <title>Energy efficiency and biological interactions define the core microbiome of deep oligotrophic groundwater.</title>
        <authorList>
            <person name="Mehrshad M."/>
            <person name="Lopez-Fernandez M."/>
            <person name="Bell E."/>
            <person name="Bernier-Latmani R."/>
            <person name="Bertilsson S."/>
            <person name="Dopson M."/>
        </authorList>
    </citation>
    <scope>NUCLEOTIDE SEQUENCE</scope>
    <source>
        <strain evidence="6">Modern_marine.mb.64</strain>
    </source>
</reference>
<dbReference type="Proteomes" id="UP000777784">
    <property type="component" value="Unassembled WGS sequence"/>
</dbReference>
<evidence type="ECO:0000256" key="3">
    <source>
        <dbReference type="ARBA" id="ARBA00022777"/>
    </source>
</evidence>
<dbReference type="GO" id="GO:0019150">
    <property type="term" value="F:D-ribulokinase activity"/>
    <property type="evidence" value="ECO:0007669"/>
    <property type="project" value="TreeGrafter"/>
</dbReference>
<comment type="similarity">
    <text evidence="1">Belongs to the FGGY kinase family.</text>
</comment>
<comment type="caution">
    <text evidence="6">The sequence shown here is derived from an EMBL/GenBank/DDBJ whole genome shotgun (WGS) entry which is preliminary data.</text>
</comment>
<dbReference type="AlphaFoldDB" id="A0A948RYK7"/>
<dbReference type="Pfam" id="PF02782">
    <property type="entry name" value="FGGY_C"/>
    <property type="match status" value="1"/>
</dbReference>
<dbReference type="InterPro" id="IPR006003">
    <property type="entry name" value="FGGY_RbtK-like"/>
</dbReference>
<dbReference type="Gene3D" id="1.20.58.2240">
    <property type="match status" value="1"/>
</dbReference>
<proteinExistence type="inferred from homology"/>
<dbReference type="InterPro" id="IPR000577">
    <property type="entry name" value="Carb_kinase_FGGY"/>
</dbReference>
<dbReference type="EMBL" id="JAHJDP010000078">
    <property type="protein sequence ID" value="MBU2691964.1"/>
    <property type="molecule type" value="Genomic_DNA"/>
</dbReference>
<dbReference type="InterPro" id="IPR018484">
    <property type="entry name" value="FGGY_N"/>
</dbReference>
<evidence type="ECO:0000313" key="7">
    <source>
        <dbReference type="Proteomes" id="UP000777784"/>
    </source>
</evidence>
<dbReference type="CDD" id="cd07782">
    <property type="entry name" value="ASKHA_NBD_FGGY_D-RBK"/>
    <property type="match status" value="1"/>
</dbReference>
<keyword evidence="2" id="KW-0808">Transferase</keyword>
<feature type="domain" description="Carbohydrate kinase FGGY N-terminal" evidence="4">
    <location>
        <begin position="4"/>
        <end position="269"/>
    </location>
</feature>
<evidence type="ECO:0000313" key="6">
    <source>
        <dbReference type="EMBL" id="MBU2691964.1"/>
    </source>
</evidence>
<sequence length="558" mass="60900">MRDLYIGIDVGTGSARAGVFDQQGMMLGSASREIQLFHPQLDYVEQSSSDIWRAVCASVKTAIEESQADVSEIKGIGFDATCSLVALDGDDNPVTISPTGQDEQNVIVWMDHRAVDQAERINKAGHSVLQYVGHVISPEMQTPKLLWLKEHLPRSWNRTRRFFDLPDFLTYKATGNDTRSLCSTVCKWTYLGHEKGEGESVGRWDDSYFEQIGLGDLAADRFVKIGVRIRPMGESIGGGLAAKPAAELGLNEGTAIAVSIIDAHAGGIGMIGAGLDGSNPAADDLETRLALIGGTSSCHMAVSREPKFIKGIWGPYYSAMIPGMWLTEGGQSATGSLIDFVICNHGASLTLRDRARSEKKTVYEILNERLTRLSREQPYPAALTRELHVCPYFHGNRSPRANPNLRGMISGLRMSATLDDLAILYLAVIQAIAHGAKHIIDEMNRHGYRIKTIFACGGGTKNPVFLKEHADITECAIVLNREPESMLLGSAMLGAVASGRYKNLRQVMPAMSGAGDIIHPGGGEIAAYHQKKHEVFLKLHEDQLAYRCIMNGDHCSDH</sequence>
<dbReference type="InterPro" id="IPR018485">
    <property type="entry name" value="FGGY_C"/>
</dbReference>
<dbReference type="PANTHER" id="PTHR43435:SF4">
    <property type="entry name" value="FGGY CARBOHYDRATE KINASE DOMAIN-CONTAINING PROTEIN"/>
    <property type="match status" value="1"/>
</dbReference>
<evidence type="ECO:0000256" key="1">
    <source>
        <dbReference type="ARBA" id="ARBA00009156"/>
    </source>
</evidence>
<dbReference type="GO" id="GO:0005737">
    <property type="term" value="C:cytoplasm"/>
    <property type="evidence" value="ECO:0007669"/>
    <property type="project" value="TreeGrafter"/>
</dbReference>
<protein>
    <submittedName>
        <fullName evidence="6">FGGY-family carbohydrate kinase</fullName>
    </submittedName>
</protein>
<keyword evidence="3 6" id="KW-0418">Kinase</keyword>
<evidence type="ECO:0000259" key="4">
    <source>
        <dbReference type="Pfam" id="PF00370"/>
    </source>
</evidence>
<dbReference type="Gene3D" id="3.30.420.40">
    <property type="match status" value="1"/>
</dbReference>
<dbReference type="SUPFAM" id="SSF53067">
    <property type="entry name" value="Actin-like ATPase domain"/>
    <property type="match status" value="2"/>
</dbReference>
<dbReference type="PIRSF" id="PIRSF000538">
    <property type="entry name" value="GlpK"/>
    <property type="match status" value="1"/>
</dbReference>
<accession>A0A948RYK7</accession>
<dbReference type="InterPro" id="IPR043129">
    <property type="entry name" value="ATPase_NBD"/>
</dbReference>
<name>A0A948RYK7_UNCEI</name>